<gene>
    <name evidence="1" type="ORF">ABUE30_04380</name>
</gene>
<evidence type="ECO:0000313" key="1">
    <source>
        <dbReference type="EMBL" id="MFM2484310.1"/>
    </source>
</evidence>
<comment type="caution">
    <text evidence="1">The sequence shown here is derived from an EMBL/GenBank/DDBJ whole genome shotgun (WGS) entry which is preliminary data.</text>
</comment>
<dbReference type="EMBL" id="JBEQCT010000001">
    <property type="protein sequence ID" value="MFM2484310.1"/>
    <property type="molecule type" value="Genomic_DNA"/>
</dbReference>
<reference evidence="1 2" key="1">
    <citation type="journal article" date="2013" name="Int. J. Syst. Evol. Microbiol.">
        <title>Celerinatantimonas yamalensis sp. nov., a cold-adapted diazotrophic bacterium from a cold permafrost brine.</title>
        <authorList>
            <person name="Shcherbakova V."/>
            <person name="Chuvilskaya N."/>
            <person name="Rivkina E."/>
            <person name="Demidov N."/>
            <person name="Uchaeva V."/>
            <person name="Suetin S."/>
            <person name="Suzina N."/>
            <person name="Gilichinsky D."/>
        </authorList>
    </citation>
    <scope>NUCLEOTIDE SEQUENCE [LARGE SCALE GENOMIC DNA]</scope>
    <source>
        <strain evidence="1 2">C7</strain>
    </source>
</reference>
<name>A0ABW9G3Q3_9GAMM</name>
<organism evidence="1 2">
    <name type="scientific">Celerinatantimonas yamalensis</name>
    <dbReference type="NCBI Taxonomy" id="559956"/>
    <lineage>
        <taxon>Bacteria</taxon>
        <taxon>Pseudomonadati</taxon>
        <taxon>Pseudomonadota</taxon>
        <taxon>Gammaproteobacteria</taxon>
        <taxon>Celerinatantimonadaceae</taxon>
        <taxon>Celerinatantimonas</taxon>
    </lineage>
</organism>
<keyword evidence="2" id="KW-1185">Reference proteome</keyword>
<proteinExistence type="predicted"/>
<protein>
    <submittedName>
        <fullName evidence="1">Uncharacterized protein</fullName>
    </submittedName>
</protein>
<accession>A0ABW9G3Q3</accession>
<evidence type="ECO:0000313" key="2">
    <source>
        <dbReference type="Proteomes" id="UP001629953"/>
    </source>
</evidence>
<dbReference type="RefSeq" id="WP_408622443.1">
    <property type="nucleotide sequence ID" value="NZ_JBEQCT010000001.1"/>
</dbReference>
<dbReference type="Proteomes" id="UP001629953">
    <property type="component" value="Unassembled WGS sequence"/>
</dbReference>
<sequence length="288" mass="31828">MTLLIEQGILALANVAVQQSDGWFQGHVGASILAGVQLLESNQLPERAARALKARLEQHQENHPALFEVLEPSPLATDFSSIVSAIENNAQQLSRSGHGVIYGALFLEAIAKYHINVSQRAVANIAQLLNNCSVDNWARYFGCSDYRRFTAKNAHELDLLALCRSALERSTTDVYYSSGGYFYTGERIHSVTHAHAILLLDQLGYSALAQQASEQLALQLELNDLRPESGLTLAAPRHFDLTDATIWEDDYSDEHQIKLAYSYSQLSQMLSESIAPLDNLWGAVCNPQ</sequence>